<comment type="caution">
    <text evidence="1">The sequence shown here is derived from an EMBL/GenBank/DDBJ whole genome shotgun (WGS) entry which is preliminary data.</text>
</comment>
<protein>
    <recommendedName>
        <fullName evidence="3">Prealbumin-like fold domain-containing protein</fullName>
    </recommendedName>
</protein>
<reference evidence="1 2" key="1">
    <citation type="journal article" date="2016" name="Nat. Commun.">
        <title>Thousands of microbial genomes shed light on interconnected biogeochemical processes in an aquifer system.</title>
        <authorList>
            <person name="Anantharaman K."/>
            <person name="Brown C.T."/>
            <person name="Hug L.A."/>
            <person name="Sharon I."/>
            <person name="Castelle C.J."/>
            <person name="Probst A.J."/>
            <person name="Thomas B.C."/>
            <person name="Singh A."/>
            <person name="Wilkins M.J."/>
            <person name="Karaoz U."/>
            <person name="Brodie E.L."/>
            <person name="Williams K.H."/>
            <person name="Hubbard S.S."/>
            <person name="Banfield J.F."/>
        </authorList>
    </citation>
    <scope>NUCLEOTIDE SEQUENCE [LARGE SCALE GENOMIC DNA]</scope>
</reference>
<name>A0A1G2T4F7_9BACT</name>
<dbReference type="Proteomes" id="UP000177746">
    <property type="component" value="Unassembled WGS sequence"/>
</dbReference>
<gene>
    <name evidence="1" type="ORF">A2665_00260</name>
</gene>
<sequence>MSKMSNKIILGIVILATVAVGIYYFNIKEKQTQIACTMEAKLCPDGSAVGRTGSNCEFAPCPKVENIGSGGIQGKVLLGPICPVMREPPEEQCADRLFETGLVLTTSDGARIVKRFSSDAKGEFRVSLPPGLYLIRSAPGGPIMPSCSKGEVVEVKLNVYTETTVYCDTGIR</sequence>
<evidence type="ECO:0000313" key="1">
    <source>
        <dbReference type="EMBL" id="OHA91481.1"/>
    </source>
</evidence>
<evidence type="ECO:0008006" key="3">
    <source>
        <dbReference type="Google" id="ProtNLM"/>
    </source>
</evidence>
<accession>A0A1G2T4F7</accession>
<dbReference type="EMBL" id="MHVI01000016">
    <property type="protein sequence ID" value="OHA91481.1"/>
    <property type="molecule type" value="Genomic_DNA"/>
</dbReference>
<organism evidence="1 2">
    <name type="scientific">Candidatus Zambryskibacteria bacterium RIFCSPHIGHO2_01_FULL_46_30</name>
    <dbReference type="NCBI Taxonomy" id="1802739"/>
    <lineage>
        <taxon>Bacteria</taxon>
        <taxon>Candidatus Zambryskiibacteriota</taxon>
    </lineage>
</organism>
<evidence type="ECO:0000313" key="2">
    <source>
        <dbReference type="Proteomes" id="UP000177746"/>
    </source>
</evidence>
<proteinExistence type="predicted"/>
<dbReference type="AlphaFoldDB" id="A0A1G2T4F7"/>